<evidence type="ECO:0000313" key="9">
    <source>
        <dbReference type="EMBL" id="MYD88794.1"/>
    </source>
</evidence>
<comment type="similarity">
    <text evidence="7">Belongs to the binding-protein-dependent transport system permease family.</text>
</comment>
<dbReference type="GO" id="GO:0055085">
    <property type="term" value="P:transmembrane transport"/>
    <property type="evidence" value="ECO:0007669"/>
    <property type="project" value="InterPro"/>
</dbReference>
<dbReference type="PROSITE" id="PS50928">
    <property type="entry name" value="ABC_TM1"/>
    <property type="match status" value="1"/>
</dbReference>
<protein>
    <submittedName>
        <fullName evidence="9">Carbohydrate ABC transporter permease</fullName>
    </submittedName>
</protein>
<name>A0A6B1DQT0_9CHLR</name>
<dbReference type="GO" id="GO:0005886">
    <property type="term" value="C:plasma membrane"/>
    <property type="evidence" value="ECO:0007669"/>
    <property type="project" value="UniProtKB-SubCell"/>
</dbReference>
<keyword evidence="4 7" id="KW-0812">Transmembrane</keyword>
<evidence type="ECO:0000256" key="5">
    <source>
        <dbReference type="ARBA" id="ARBA00022989"/>
    </source>
</evidence>
<evidence type="ECO:0000256" key="6">
    <source>
        <dbReference type="ARBA" id="ARBA00023136"/>
    </source>
</evidence>
<feature type="transmembrane region" description="Helical" evidence="7">
    <location>
        <begin position="196"/>
        <end position="219"/>
    </location>
</feature>
<dbReference type="Pfam" id="PF00528">
    <property type="entry name" value="BPD_transp_1"/>
    <property type="match status" value="1"/>
</dbReference>
<accession>A0A6B1DQT0</accession>
<dbReference type="PANTHER" id="PTHR43744">
    <property type="entry name" value="ABC TRANSPORTER PERMEASE PROTEIN MG189-RELATED-RELATED"/>
    <property type="match status" value="1"/>
</dbReference>
<dbReference type="CDD" id="cd06261">
    <property type="entry name" value="TM_PBP2"/>
    <property type="match status" value="1"/>
</dbReference>
<dbReference type="SUPFAM" id="SSF161098">
    <property type="entry name" value="MetI-like"/>
    <property type="match status" value="1"/>
</dbReference>
<dbReference type="Gene3D" id="1.10.3720.10">
    <property type="entry name" value="MetI-like"/>
    <property type="match status" value="1"/>
</dbReference>
<dbReference type="InterPro" id="IPR035906">
    <property type="entry name" value="MetI-like_sf"/>
</dbReference>
<dbReference type="EMBL" id="VXPY01000003">
    <property type="protein sequence ID" value="MYD88794.1"/>
    <property type="molecule type" value="Genomic_DNA"/>
</dbReference>
<feature type="transmembrane region" description="Helical" evidence="7">
    <location>
        <begin position="124"/>
        <end position="146"/>
    </location>
</feature>
<dbReference type="PANTHER" id="PTHR43744:SF12">
    <property type="entry name" value="ABC TRANSPORTER PERMEASE PROTEIN MG189-RELATED"/>
    <property type="match status" value="1"/>
</dbReference>
<keyword evidence="3" id="KW-1003">Cell membrane</keyword>
<feature type="transmembrane region" description="Helical" evidence="7">
    <location>
        <begin position="26"/>
        <end position="47"/>
    </location>
</feature>
<feature type="transmembrane region" description="Helical" evidence="7">
    <location>
        <begin position="91"/>
        <end position="112"/>
    </location>
</feature>
<keyword evidence="6 7" id="KW-0472">Membrane</keyword>
<evidence type="ECO:0000256" key="1">
    <source>
        <dbReference type="ARBA" id="ARBA00004651"/>
    </source>
</evidence>
<comment type="caution">
    <text evidence="9">The sequence shown here is derived from an EMBL/GenBank/DDBJ whole genome shotgun (WGS) entry which is preliminary data.</text>
</comment>
<organism evidence="9">
    <name type="scientific">Caldilineaceae bacterium SB0662_bin_9</name>
    <dbReference type="NCBI Taxonomy" id="2605258"/>
    <lineage>
        <taxon>Bacteria</taxon>
        <taxon>Bacillati</taxon>
        <taxon>Chloroflexota</taxon>
        <taxon>Caldilineae</taxon>
        <taxon>Caldilineales</taxon>
        <taxon>Caldilineaceae</taxon>
    </lineage>
</organism>
<proteinExistence type="inferred from homology"/>
<keyword evidence="5 7" id="KW-1133">Transmembrane helix</keyword>
<evidence type="ECO:0000256" key="7">
    <source>
        <dbReference type="RuleBase" id="RU363032"/>
    </source>
</evidence>
<gene>
    <name evidence="9" type="ORF">F4Y08_00420</name>
</gene>
<evidence type="ECO:0000256" key="2">
    <source>
        <dbReference type="ARBA" id="ARBA00022448"/>
    </source>
</evidence>
<keyword evidence="2 7" id="KW-0813">Transport</keyword>
<evidence type="ECO:0000256" key="3">
    <source>
        <dbReference type="ARBA" id="ARBA00022475"/>
    </source>
</evidence>
<sequence length="290" mass="32939">MATAPLVQPRPAPGPSAGTFIRRSLILNYLVLGIGAFTMVVPFVWMITTAFKPQAEWITFPPKFLPVEPTLENFHKAAESLDIFTLYRNTLYIAFVKSFINLYVSCLAGYVFGKFDFRGKDVLFYMILATWIIPFEVYMIPLYLMVNQQGMADTRLALIIPELSSAYAIFMYRQFMFTIPNALIDAARIDGAGEWYIWHRIIIPLSIPVLATLAVFYFMWNFNDFLWPLIVLVSPKKFVLSLGLTSLFQEKGSFHGLIMAGAAMASIPIMIIFLFLQRYITEGIALSGMK</sequence>
<dbReference type="InterPro" id="IPR000515">
    <property type="entry name" value="MetI-like"/>
</dbReference>
<feature type="transmembrane region" description="Helical" evidence="7">
    <location>
        <begin position="257"/>
        <end position="280"/>
    </location>
</feature>
<evidence type="ECO:0000256" key="4">
    <source>
        <dbReference type="ARBA" id="ARBA00022692"/>
    </source>
</evidence>
<comment type="subcellular location">
    <subcellularLocation>
        <location evidence="1 7">Cell membrane</location>
        <topology evidence="1 7">Multi-pass membrane protein</topology>
    </subcellularLocation>
</comment>
<dbReference type="AlphaFoldDB" id="A0A6B1DQT0"/>
<reference evidence="9" key="1">
    <citation type="submission" date="2019-09" db="EMBL/GenBank/DDBJ databases">
        <title>Characterisation of the sponge microbiome using genome-centric metagenomics.</title>
        <authorList>
            <person name="Engelberts J.P."/>
            <person name="Robbins S.J."/>
            <person name="De Goeij J.M."/>
            <person name="Aranda M."/>
            <person name="Bell S.C."/>
            <person name="Webster N.S."/>
        </authorList>
    </citation>
    <scope>NUCLEOTIDE SEQUENCE</scope>
    <source>
        <strain evidence="9">SB0662_bin_9</strain>
    </source>
</reference>
<feature type="domain" description="ABC transmembrane type-1" evidence="8">
    <location>
        <begin position="87"/>
        <end position="276"/>
    </location>
</feature>
<evidence type="ECO:0000259" key="8">
    <source>
        <dbReference type="PROSITE" id="PS50928"/>
    </source>
</evidence>